<dbReference type="GO" id="GO:0016151">
    <property type="term" value="F:nickel cation binding"/>
    <property type="evidence" value="ECO:0007669"/>
    <property type="project" value="InterPro"/>
</dbReference>
<dbReference type="GeneID" id="63916094"/>
<keyword evidence="3" id="KW-1133">Transmembrane helix</keyword>
<evidence type="ECO:0000256" key="2">
    <source>
        <dbReference type="ARBA" id="ARBA00023186"/>
    </source>
</evidence>
<proteinExistence type="inferred from homology"/>
<evidence type="ECO:0000256" key="3">
    <source>
        <dbReference type="SAM" id="Phobius"/>
    </source>
</evidence>
<keyword evidence="2" id="KW-0143">Chaperone</keyword>
<dbReference type="InterPro" id="IPR002669">
    <property type="entry name" value="UreD"/>
</dbReference>
<accession>A0A074VRI9</accession>
<protein>
    <submittedName>
        <fullName evidence="4">Urease accessory protein UreD</fullName>
    </submittedName>
</protein>
<dbReference type="Pfam" id="PF01774">
    <property type="entry name" value="UreD"/>
    <property type="match status" value="1"/>
</dbReference>
<dbReference type="HOGENOM" id="CLU_021703_2_0_1"/>
<keyword evidence="3" id="KW-0812">Transmembrane</keyword>
<dbReference type="EMBL" id="KL584843">
    <property type="protein sequence ID" value="KEQ60312.1"/>
    <property type="molecule type" value="Genomic_DNA"/>
</dbReference>
<dbReference type="PANTHER" id="PTHR33643">
    <property type="entry name" value="UREASE ACCESSORY PROTEIN D"/>
    <property type="match status" value="1"/>
</dbReference>
<dbReference type="Proteomes" id="UP000030672">
    <property type="component" value="Unassembled WGS sequence"/>
</dbReference>
<dbReference type="HAMAP" id="MF_01384">
    <property type="entry name" value="UreD"/>
    <property type="match status" value="1"/>
</dbReference>
<dbReference type="AlphaFoldDB" id="A0A074VRI9"/>
<keyword evidence="3" id="KW-0472">Membrane</keyword>
<dbReference type="RefSeq" id="XP_040877335.1">
    <property type="nucleotide sequence ID" value="XM_041022721.1"/>
</dbReference>
<feature type="transmembrane region" description="Helical" evidence="3">
    <location>
        <begin position="226"/>
        <end position="246"/>
    </location>
</feature>
<keyword evidence="5" id="KW-1185">Reference proteome</keyword>
<gene>
    <name evidence="4" type="ORF">M437DRAFT_54602</name>
</gene>
<organism evidence="4 5">
    <name type="scientific">Aureobasidium melanogenum (strain CBS 110374)</name>
    <name type="common">Aureobasidium pullulans var. melanogenum</name>
    <dbReference type="NCBI Taxonomy" id="1043003"/>
    <lineage>
        <taxon>Eukaryota</taxon>
        <taxon>Fungi</taxon>
        <taxon>Dikarya</taxon>
        <taxon>Ascomycota</taxon>
        <taxon>Pezizomycotina</taxon>
        <taxon>Dothideomycetes</taxon>
        <taxon>Dothideomycetidae</taxon>
        <taxon>Dothideales</taxon>
        <taxon>Saccotheciaceae</taxon>
        <taxon>Aureobasidium</taxon>
    </lineage>
</organism>
<evidence type="ECO:0000256" key="1">
    <source>
        <dbReference type="ARBA" id="ARBA00007177"/>
    </source>
</evidence>
<evidence type="ECO:0000313" key="4">
    <source>
        <dbReference type="EMBL" id="KEQ60312.1"/>
    </source>
</evidence>
<name>A0A074VRI9_AURM1</name>
<reference evidence="4 5" key="1">
    <citation type="journal article" date="2014" name="BMC Genomics">
        <title>Genome sequencing of four Aureobasidium pullulans varieties: biotechnological potential, stress tolerance, and description of new species.</title>
        <authorList>
            <person name="Gostin Ar C."/>
            <person name="Ohm R.A."/>
            <person name="Kogej T."/>
            <person name="Sonjak S."/>
            <person name="Turk M."/>
            <person name="Zajc J."/>
            <person name="Zalar P."/>
            <person name="Grube M."/>
            <person name="Sun H."/>
            <person name="Han J."/>
            <person name="Sharma A."/>
            <person name="Chiniquy J."/>
            <person name="Ngan C.Y."/>
            <person name="Lipzen A."/>
            <person name="Barry K."/>
            <person name="Grigoriev I.V."/>
            <person name="Gunde-Cimerman N."/>
        </authorList>
    </citation>
    <scope>NUCLEOTIDE SEQUENCE [LARGE SCALE GENOMIC DNA]</scope>
    <source>
        <strain evidence="4 5">CBS 110374</strain>
    </source>
</reference>
<dbReference type="STRING" id="1043003.A0A074VRI9"/>
<dbReference type="PANTHER" id="PTHR33643:SF1">
    <property type="entry name" value="UREASE ACCESSORY PROTEIN D"/>
    <property type="match status" value="1"/>
</dbReference>
<sequence>MRNPFPPTDSLPGHGHVHLALLPPGAPVLQTLTYQYPLKLIAPAPVNITPPFDNDSSYQVHTLYILTYGGGIVAGDSLNLRIDLDTTTRLLILTQGSTKIFKAPTSSTLSRQDMNMHLKPAAALVYLPDPVQPFAQSAFEQNQRFYIHHQQALPNASICVLDWVCQGRKALGEDWNFFKYSSKNEVWLVDGSTGSDDKRLLLRDNVTLDASDDAIQTSLARRMDGLGAFGTLILYGPVFASLAAFFMDEFKSIPRIGGRKWDSGNEADDASQNLDPLVIKRNARQKQELSDGLLWTAASIRGCVVVKFGAREVEGGKRWLRSMLDIEGSVPTQFGERSLLCLR</sequence>
<evidence type="ECO:0000313" key="5">
    <source>
        <dbReference type="Proteomes" id="UP000030672"/>
    </source>
</evidence>
<comment type="similarity">
    <text evidence="1">Belongs to the UreD family.</text>
</comment>